<dbReference type="Pfam" id="PF17921">
    <property type="entry name" value="Integrase_H2C2"/>
    <property type="match status" value="1"/>
</dbReference>
<dbReference type="InterPro" id="IPR001878">
    <property type="entry name" value="Znf_CCHC"/>
</dbReference>
<dbReference type="FunFam" id="1.10.340.70:FF:000004">
    <property type="entry name" value="Retrovirus-related Pol polyprotein from transposon 297-like Protein"/>
    <property type="match status" value="1"/>
</dbReference>
<dbReference type="SUPFAM" id="SSF53098">
    <property type="entry name" value="Ribonuclease H-like"/>
    <property type="match status" value="1"/>
</dbReference>
<name>A0AAE1I1I0_9NEOP</name>
<dbReference type="GO" id="GO:0008270">
    <property type="term" value="F:zinc ion binding"/>
    <property type="evidence" value="ECO:0007669"/>
    <property type="project" value="UniProtKB-KW"/>
</dbReference>
<keyword evidence="5" id="KW-0255">Endonuclease</keyword>
<dbReference type="InterPro" id="IPR012337">
    <property type="entry name" value="RNaseH-like_sf"/>
</dbReference>
<dbReference type="GO" id="GO:0003676">
    <property type="term" value="F:nucleic acid binding"/>
    <property type="evidence" value="ECO:0007669"/>
    <property type="project" value="InterPro"/>
</dbReference>
<gene>
    <name evidence="10" type="ORF">KUF71_006562</name>
</gene>
<feature type="domain" description="Integrase catalytic" evidence="9">
    <location>
        <begin position="804"/>
        <end position="963"/>
    </location>
</feature>
<keyword evidence="2" id="KW-0808">Transferase</keyword>
<keyword evidence="6" id="KW-0479">Metal-binding</keyword>
<evidence type="ECO:0000259" key="8">
    <source>
        <dbReference type="PROSITE" id="PS50158"/>
    </source>
</evidence>
<dbReference type="GO" id="GO:0004519">
    <property type="term" value="F:endonuclease activity"/>
    <property type="evidence" value="ECO:0007669"/>
    <property type="project" value="UniProtKB-KW"/>
</dbReference>
<dbReference type="PANTHER" id="PTHR37984:SF5">
    <property type="entry name" value="PROTEIN NYNRIN-LIKE"/>
    <property type="match status" value="1"/>
</dbReference>
<dbReference type="PANTHER" id="PTHR37984">
    <property type="entry name" value="PROTEIN CBG26694"/>
    <property type="match status" value="1"/>
</dbReference>
<evidence type="ECO:0000256" key="5">
    <source>
        <dbReference type="ARBA" id="ARBA00022759"/>
    </source>
</evidence>
<dbReference type="InterPro" id="IPR041588">
    <property type="entry name" value="Integrase_H2C2"/>
</dbReference>
<comment type="caution">
    <text evidence="10">The sequence shown here is derived from an EMBL/GenBank/DDBJ whole genome shotgun (WGS) entry which is preliminary data.</text>
</comment>
<evidence type="ECO:0000256" key="1">
    <source>
        <dbReference type="ARBA" id="ARBA00012493"/>
    </source>
</evidence>
<evidence type="ECO:0000313" key="11">
    <source>
        <dbReference type="Proteomes" id="UP001219518"/>
    </source>
</evidence>
<dbReference type="PROSITE" id="PS50158">
    <property type="entry name" value="ZF_CCHC"/>
    <property type="match status" value="1"/>
</dbReference>
<feature type="compositionally biased region" description="Acidic residues" evidence="7">
    <location>
        <begin position="289"/>
        <end position="305"/>
    </location>
</feature>
<keyword evidence="4" id="KW-0540">Nuclease</keyword>
<feature type="domain" description="CCHC-type" evidence="8">
    <location>
        <begin position="262"/>
        <end position="277"/>
    </location>
</feature>
<dbReference type="Pfam" id="PF00078">
    <property type="entry name" value="RVT_1"/>
    <property type="match status" value="1"/>
</dbReference>
<dbReference type="SUPFAM" id="SSF56672">
    <property type="entry name" value="DNA/RNA polymerases"/>
    <property type="match status" value="1"/>
</dbReference>
<keyword evidence="5" id="KW-0378">Hydrolase</keyword>
<dbReference type="InterPro" id="IPR043502">
    <property type="entry name" value="DNA/RNA_pol_sf"/>
</dbReference>
<dbReference type="AlphaFoldDB" id="A0AAE1I1I0"/>
<dbReference type="InterPro" id="IPR043128">
    <property type="entry name" value="Rev_trsase/Diguanyl_cyclase"/>
</dbReference>
<dbReference type="InterPro" id="IPR001584">
    <property type="entry name" value="Integrase_cat-core"/>
</dbReference>
<accession>A0AAE1I1I0</accession>
<dbReference type="EMBL" id="JAHWGI010001426">
    <property type="protein sequence ID" value="KAK3931544.1"/>
    <property type="molecule type" value="Genomic_DNA"/>
</dbReference>
<dbReference type="Gene3D" id="2.40.70.10">
    <property type="entry name" value="Acid Proteases"/>
    <property type="match status" value="1"/>
</dbReference>
<dbReference type="Gene3D" id="1.10.340.70">
    <property type="match status" value="1"/>
</dbReference>
<sequence>MAVRQANLPDPLSLEGNVHQNWLDFLSSFEIYLGAIGDFDKSDEELTALSAAEKAKYLNGKGKLFLNIAGKEAIKLYRTFSLSEADKFNFNILKERFEGYAVPQVNVTYNRFMFNRCRQQEGQTFDQFLAEARKRLKDCKFGELEDSLLRDRIVEGIRDHGLRTALLRNADLDLNTAVKDCRAAEQSKAYSKEMKDEEEVKTDANRFFKKKFRKTSSYGKSDWKSGKQRSNDDESSHQSKFKCSKCSYSHDYGKCPAYGKTCVRCGEKNHFQSRCPSEKKSKIHALQVNDEESNDREESECSSNSGDEDCFMYADSVVTVNSVKTEYRQDLRVEGKVVNFKLDPGASMSILPLKVFKELKTKKRLKNCNIMIKPYGRKAQAFPALGSVELVCQIPKQTELIRFLVTDDAETPLLGIKDCERFQFIVRNVVDIHSVQVKLPDDPQAFIKENGDVFQGIGKFPGTHALVIKEGAKQIIRPHQRKPTSVTKKLEPALKQLEKDHIIEKVDQISPDCWVSNIVIVEKPNGKIRICLDPSDLNEVILRQPHPIPTISELSERLNHKKFYSLLDLRDGFYHIELDEGSRNKCCFSTPFGTFRFLRCPFGVASAPEMFQRINESVFGGIPNIIIFFDDILIHMYMSDLFSRYVKNAPRIDDPVEETVHSLTRALPLSSTTKAELVAATREDSACSRILDYVREGWPKHVHQAPENVQSYWKFRNQVFQEDGLLYYNDHDSVRVIVPQALRKKFLSWIHEGHMGVEKCESRAKESFFWPKMLQHVSLFVNQCKTCEKLRPMAKKHPLKPHPIPALPWERVSMDIASVSSKDYLVMYDAYSKWLEIKPLKGKSASNVIDVCTDVFATHGFPAVLLADTNPCDSFEFRNYAKANNFDVVTSSPNFPSSNGRAEKGVSIAKSILKKALLDHSDYRNSLREYNNTVIPHMGASPSQLLFSRKLRSLPVSANALKPRVQKDVRAKLQAQQERTMGWYNKSAKRKDFTLKPGEKIAIKCNKKETWQPATVVKKCDEEPRSYLVRNNKGHIIRRTLQHITKSVTPIEEENLYDHYPLSSQTNNVKTPELVITNVPAINNQTHSKVKAQINKPQPPTYQLIVPEWLFNANQRVSSRISKPVQRYQPM</sequence>
<keyword evidence="11" id="KW-1185">Reference proteome</keyword>
<dbReference type="EC" id="2.7.7.49" evidence="1"/>
<dbReference type="GO" id="GO:0003964">
    <property type="term" value="F:RNA-directed DNA polymerase activity"/>
    <property type="evidence" value="ECO:0007669"/>
    <property type="project" value="UniProtKB-EC"/>
</dbReference>
<proteinExistence type="predicted"/>
<protein>
    <recommendedName>
        <fullName evidence="1">RNA-directed DNA polymerase</fullName>
        <ecNumber evidence="1">2.7.7.49</ecNumber>
    </recommendedName>
</protein>
<reference evidence="10" key="2">
    <citation type="journal article" date="2023" name="BMC Genomics">
        <title>Pest status, molecular evolution, and epigenetic factors derived from the genome assembly of Frankliniella fusca, a thysanopteran phytovirus vector.</title>
        <authorList>
            <person name="Catto M.A."/>
            <person name="Labadie P.E."/>
            <person name="Jacobson A.L."/>
            <person name="Kennedy G.G."/>
            <person name="Srinivasan R."/>
            <person name="Hunt B.G."/>
        </authorList>
    </citation>
    <scope>NUCLEOTIDE SEQUENCE</scope>
    <source>
        <strain evidence="10">PL_HMW_Pooled</strain>
    </source>
</reference>
<dbReference type="Gene3D" id="3.10.10.10">
    <property type="entry name" value="HIV Type 1 Reverse Transcriptase, subunit A, domain 1"/>
    <property type="match status" value="1"/>
</dbReference>
<keyword evidence="3" id="KW-0548">Nucleotidyltransferase</keyword>
<dbReference type="GO" id="GO:0042575">
    <property type="term" value="C:DNA polymerase complex"/>
    <property type="evidence" value="ECO:0007669"/>
    <property type="project" value="UniProtKB-ARBA"/>
</dbReference>
<dbReference type="InterPro" id="IPR036397">
    <property type="entry name" value="RNaseH_sf"/>
</dbReference>
<dbReference type="InterPro" id="IPR021109">
    <property type="entry name" value="Peptidase_aspartic_dom_sf"/>
</dbReference>
<dbReference type="InterPro" id="IPR000477">
    <property type="entry name" value="RT_dom"/>
</dbReference>
<feature type="compositionally biased region" description="Basic and acidic residues" evidence="7">
    <location>
        <begin position="221"/>
        <end position="237"/>
    </location>
</feature>
<evidence type="ECO:0000256" key="2">
    <source>
        <dbReference type="ARBA" id="ARBA00022679"/>
    </source>
</evidence>
<feature type="region of interest" description="Disordered" evidence="7">
    <location>
        <begin position="282"/>
        <end position="305"/>
    </location>
</feature>
<evidence type="ECO:0000256" key="4">
    <source>
        <dbReference type="ARBA" id="ARBA00022722"/>
    </source>
</evidence>
<dbReference type="InterPro" id="IPR050951">
    <property type="entry name" value="Retrovirus_Pol_polyprotein"/>
</dbReference>
<dbReference type="FunFam" id="3.30.420.10:FF:000063">
    <property type="entry name" value="Retrovirus-related Pol polyprotein from transposon 297-like Protein"/>
    <property type="match status" value="1"/>
</dbReference>
<dbReference type="GO" id="GO:0015074">
    <property type="term" value="P:DNA integration"/>
    <property type="evidence" value="ECO:0007669"/>
    <property type="project" value="InterPro"/>
</dbReference>
<keyword evidence="6" id="KW-0862">Zinc</keyword>
<evidence type="ECO:0000256" key="6">
    <source>
        <dbReference type="PROSITE-ProRule" id="PRU00047"/>
    </source>
</evidence>
<feature type="region of interest" description="Disordered" evidence="7">
    <location>
        <begin position="217"/>
        <end position="239"/>
    </location>
</feature>
<evidence type="ECO:0000313" key="10">
    <source>
        <dbReference type="EMBL" id="KAK3931544.1"/>
    </source>
</evidence>
<dbReference type="PROSITE" id="PS50994">
    <property type="entry name" value="INTEGRASE"/>
    <property type="match status" value="1"/>
</dbReference>
<reference evidence="10" key="1">
    <citation type="submission" date="2021-07" db="EMBL/GenBank/DDBJ databases">
        <authorList>
            <person name="Catto M.A."/>
            <person name="Jacobson A."/>
            <person name="Kennedy G."/>
            <person name="Labadie P."/>
            <person name="Hunt B.G."/>
            <person name="Srinivasan R."/>
        </authorList>
    </citation>
    <scope>NUCLEOTIDE SEQUENCE</scope>
    <source>
        <strain evidence="10">PL_HMW_Pooled</strain>
        <tissue evidence="10">Head</tissue>
    </source>
</reference>
<dbReference type="Proteomes" id="UP001219518">
    <property type="component" value="Unassembled WGS sequence"/>
</dbReference>
<dbReference type="CDD" id="cd01647">
    <property type="entry name" value="RT_LTR"/>
    <property type="match status" value="1"/>
</dbReference>
<organism evidence="10 11">
    <name type="scientific">Frankliniella fusca</name>
    <dbReference type="NCBI Taxonomy" id="407009"/>
    <lineage>
        <taxon>Eukaryota</taxon>
        <taxon>Metazoa</taxon>
        <taxon>Ecdysozoa</taxon>
        <taxon>Arthropoda</taxon>
        <taxon>Hexapoda</taxon>
        <taxon>Insecta</taxon>
        <taxon>Pterygota</taxon>
        <taxon>Neoptera</taxon>
        <taxon>Paraneoptera</taxon>
        <taxon>Thysanoptera</taxon>
        <taxon>Terebrantia</taxon>
        <taxon>Thripoidea</taxon>
        <taxon>Thripidae</taxon>
        <taxon>Frankliniella</taxon>
    </lineage>
</organism>
<dbReference type="Gene3D" id="3.30.70.270">
    <property type="match status" value="1"/>
</dbReference>
<evidence type="ECO:0000259" key="9">
    <source>
        <dbReference type="PROSITE" id="PS50994"/>
    </source>
</evidence>
<evidence type="ECO:0000256" key="7">
    <source>
        <dbReference type="SAM" id="MobiDB-lite"/>
    </source>
</evidence>
<evidence type="ECO:0000256" key="3">
    <source>
        <dbReference type="ARBA" id="ARBA00022695"/>
    </source>
</evidence>
<keyword evidence="6" id="KW-0863">Zinc-finger</keyword>
<dbReference type="Gene3D" id="3.30.420.10">
    <property type="entry name" value="Ribonuclease H-like superfamily/Ribonuclease H"/>
    <property type="match status" value="1"/>
</dbReference>